<organism evidence="1 4">
    <name type="scientific">Orientia tsutsugamushi str. UT144</name>
    <dbReference type="NCBI Taxonomy" id="1441384"/>
    <lineage>
        <taxon>Bacteria</taxon>
        <taxon>Pseudomonadati</taxon>
        <taxon>Pseudomonadota</taxon>
        <taxon>Alphaproteobacteria</taxon>
        <taxon>Rickettsiales</taxon>
        <taxon>Rickettsiaceae</taxon>
        <taxon>Rickettsieae</taxon>
        <taxon>Orientia</taxon>
    </lineage>
</organism>
<dbReference type="Proteomes" id="UP000033580">
    <property type="component" value="Unassembled WGS sequence"/>
</dbReference>
<accession>A0A0F3RK04</accession>
<dbReference type="EMBL" id="LAOR01000032">
    <property type="protein sequence ID" value="KJW07339.1"/>
    <property type="molecule type" value="Genomic_DNA"/>
</dbReference>
<gene>
    <name evidence="3" type="ORF">OTUT144_0185</name>
    <name evidence="2" type="ORF">OTUT144_0614</name>
    <name evidence="1" type="ORF">OTUT144_1504</name>
</gene>
<dbReference type="EMBL" id="LAOR01000120">
    <property type="protein sequence ID" value="KJW06457.1"/>
    <property type="molecule type" value="Genomic_DNA"/>
</dbReference>
<dbReference type="EMBL" id="LAOR01000006">
    <property type="protein sequence ID" value="KJW07744.1"/>
    <property type="molecule type" value="Genomic_DNA"/>
</dbReference>
<sequence>MVNVISPKGYIVEADMFYYIVGKRRLEVKLVKIQKFLTTGVTGVSEFVKINDTT</sequence>
<protein>
    <submittedName>
        <fullName evidence="1">Uncharacterized protein</fullName>
    </submittedName>
</protein>
<reference evidence="1 4" key="1">
    <citation type="submission" date="2015-01" db="EMBL/GenBank/DDBJ databases">
        <title>Genome Sequencing of Rickettsiales.</title>
        <authorList>
            <person name="Daugherty S.C."/>
            <person name="Su Q."/>
            <person name="Abolude K."/>
            <person name="Beier-Sexton M."/>
            <person name="Carlyon J.A."/>
            <person name="Carter R."/>
            <person name="Day N.P."/>
            <person name="Dumler S.J."/>
            <person name="Dyachenko V."/>
            <person name="Godinez A."/>
            <person name="Kurtti T.J."/>
            <person name="Lichay M."/>
            <person name="Mullins K.E."/>
            <person name="Ott S."/>
            <person name="Pappas-Brown V."/>
            <person name="Paris D.H."/>
            <person name="Patel P."/>
            <person name="Richards A.L."/>
            <person name="Sadzewicz L."/>
            <person name="Sears K."/>
            <person name="Seidman D."/>
            <person name="Sengamalay N."/>
            <person name="Stenos J."/>
            <person name="Tallon L.J."/>
            <person name="Vincent G."/>
            <person name="Fraser C.M."/>
            <person name="Munderloh U."/>
            <person name="Dunning-Hotopp J.C."/>
        </authorList>
    </citation>
    <scope>NUCLEOTIDE SEQUENCE [LARGE SCALE GENOMIC DNA]</scope>
    <source>
        <strain evidence="1 4">UT144</strain>
    </source>
</reference>
<comment type="caution">
    <text evidence="1">The sequence shown here is derived from an EMBL/GenBank/DDBJ whole genome shotgun (WGS) entry which is preliminary data.</text>
</comment>
<evidence type="ECO:0000313" key="3">
    <source>
        <dbReference type="EMBL" id="KJW07744.1"/>
    </source>
</evidence>
<proteinExistence type="predicted"/>
<evidence type="ECO:0000313" key="1">
    <source>
        <dbReference type="EMBL" id="KJW06457.1"/>
    </source>
</evidence>
<dbReference type="AlphaFoldDB" id="A0A0F3RK04"/>
<evidence type="ECO:0000313" key="2">
    <source>
        <dbReference type="EMBL" id="KJW07339.1"/>
    </source>
</evidence>
<name>A0A0F3RK04_ORITS</name>
<evidence type="ECO:0000313" key="4">
    <source>
        <dbReference type="Proteomes" id="UP000033580"/>
    </source>
</evidence>